<dbReference type="EMBL" id="QPJC01000002">
    <property type="protein sequence ID" value="RCW46134.1"/>
    <property type="molecule type" value="Genomic_DNA"/>
</dbReference>
<reference evidence="2 3" key="1">
    <citation type="submission" date="2018-07" db="EMBL/GenBank/DDBJ databases">
        <title>Genomic Encyclopedia of Type Strains, Phase III (KMG-III): the genomes of soil and plant-associated and newly described type strains.</title>
        <authorList>
            <person name="Whitman W."/>
        </authorList>
    </citation>
    <scope>NUCLEOTIDE SEQUENCE [LARGE SCALE GENOMIC DNA]</scope>
    <source>
        <strain evidence="2 3">CECT 8575</strain>
    </source>
</reference>
<name>A0A368VVL3_9ACTN</name>
<evidence type="ECO:0000313" key="3">
    <source>
        <dbReference type="Proteomes" id="UP000253495"/>
    </source>
</evidence>
<feature type="transmembrane region" description="Helical" evidence="1">
    <location>
        <begin position="54"/>
        <end position="73"/>
    </location>
</feature>
<gene>
    <name evidence="2" type="ORF">DFQ14_102436</name>
</gene>
<evidence type="ECO:0000313" key="2">
    <source>
        <dbReference type="EMBL" id="RCW46134.1"/>
    </source>
</evidence>
<keyword evidence="1" id="KW-0472">Membrane</keyword>
<protein>
    <recommendedName>
        <fullName evidence="4">DUF485 domain-containing protein</fullName>
    </recommendedName>
</protein>
<keyword evidence="1" id="KW-1133">Transmembrane helix</keyword>
<feature type="transmembrane region" description="Helical" evidence="1">
    <location>
        <begin position="85"/>
        <end position="106"/>
    </location>
</feature>
<dbReference type="RefSeq" id="WP_114451933.1">
    <property type="nucleotide sequence ID" value="NZ_QPJC01000002.1"/>
</dbReference>
<comment type="caution">
    <text evidence="2">The sequence shown here is derived from an EMBL/GenBank/DDBJ whole genome shotgun (WGS) entry which is preliminary data.</text>
</comment>
<keyword evidence="1" id="KW-0812">Transmembrane</keyword>
<dbReference type="OrthoDB" id="5194333at2"/>
<accession>A0A368VVL3</accession>
<evidence type="ECO:0008006" key="4">
    <source>
        <dbReference type="Google" id="ProtNLM"/>
    </source>
</evidence>
<sequence length="116" mass="13586">MTTSRRVAVTSPQTRLARSRRRTRGHIHLSRWDLAETERATALYRAQRRRALPALLLLFTLLFGLPVVFAALPQLDTLRLLDFPLSWLALGVLPYPAMVLLSWWQLRRAERIEERR</sequence>
<proteinExistence type="predicted"/>
<dbReference type="AlphaFoldDB" id="A0A368VVL3"/>
<organism evidence="2 3">
    <name type="scientific">Halopolyspora algeriensis</name>
    <dbReference type="NCBI Taxonomy" id="1500506"/>
    <lineage>
        <taxon>Bacteria</taxon>
        <taxon>Bacillati</taxon>
        <taxon>Actinomycetota</taxon>
        <taxon>Actinomycetes</taxon>
        <taxon>Actinomycetes incertae sedis</taxon>
        <taxon>Halopolyspora</taxon>
    </lineage>
</organism>
<evidence type="ECO:0000256" key="1">
    <source>
        <dbReference type="SAM" id="Phobius"/>
    </source>
</evidence>
<keyword evidence="3" id="KW-1185">Reference proteome</keyword>
<dbReference type="Proteomes" id="UP000253495">
    <property type="component" value="Unassembled WGS sequence"/>
</dbReference>